<reference evidence="2" key="1">
    <citation type="submission" date="2018-09" db="EMBL/GenBank/DDBJ databases">
        <authorList>
            <person name="Zhu H."/>
        </authorList>
    </citation>
    <scope>NUCLEOTIDE SEQUENCE [LARGE SCALE GENOMIC DNA]</scope>
    <source>
        <strain evidence="2">K2W31S-8</strain>
    </source>
</reference>
<gene>
    <name evidence="1" type="ORF">D3880_05175</name>
</gene>
<organism evidence="1 2">
    <name type="scientific">Pseudomonas cavernae</name>
    <dbReference type="NCBI Taxonomy" id="2320867"/>
    <lineage>
        <taxon>Bacteria</taxon>
        <taxon>Pseudomonadati</taxon>
        <taxon>Pseudomonadota</taxon>
        <taxon>Gammaproteobacteria</taxon>
        <taxon>Pseudomonadales</taxon>
        <taxon>Pseudomonadaceae</taxon>
        <taxon>Pseudomonas</taxon>
    </lineage>
</organism>
<sequence length="110" mass="12229">MEKGTGKGDRFIYKADRPLLAARHWQLRGDRCQLVDKQSVVHPTVPDSTIEMSRLPCYRYRCEGSTRYSTGHAYNMAGLGSNCYADTIDIAPSCPPEQVVAEATAFVVCQ</sequence>
<evidence type="ECO:0000313" key="1">
    <source>
        <dbReference type="EMBL" id="AYC31811.1"/>
    </source>
</evidence>
<dbReference type="KEGG" id="pcav:D3880_05175"/>
<dbReference type="EMBL" id="CP032419">
    <property type="protein sequence ID" value="AYC31811.1"/>
    <property type="molecule type" value="Genomic_DNA"/>
</dbReference>
<name>A0A385YZF6_9PSED</name>
<keyword evidence="2" id="KW-1185">Reference proteome</keyword>
<proteinExistence type="predicted"/>
<dbReference type="Proteomes" id="UP000265560">
    <property type="component" value="Chromosome"/>
</dbReference>
<accession>A0A385YZF6</accession>
<evidence type="ECO:0000313" key="2">
    <source>
        <dbReference type="Proteomes" id="UP000265560"/>
    </source>
</evidence>
<protein>
    <submittedName>
        <fullName evidence="1">Uncharacterized protein</fullName>
    </submittedName>
</protein>
<dbReference type="AlphaFoldDB" id="A0A385YZF6"/>